<evidence type="ECO:0000256" key="3">
    <source>
        <dbReference type="ARBA" id="ARBA00022777"/>
    </source>
</evidence>
<dbReference type="InterPro" id="IPR036129">
    <property type="entry name" value="Glycerate_kinase_sf"/>
</dbReference>
<dbReference type="InterPro" id="IPR018197">
    <property type="entry name" value="Glycerate_kinase_RE-like"/>
</dbReference>
<reference evidence="5" key="1">
    <citation type="journal article" date="2019" name="Int. J. Syst. Evol. Microbiol.">
        <title>The Global Catalogue of Microorganisms (GCM) 10K type strain sequencing project: providing services to taxonomists for standard genome sequencing and annotation.</title>
        <authorList>
            <consortium name="The Broad Institute Genomics Platform"/>
            <consortium name="The Broad Institute Genome Sequencing Center for Infectious Disease"/>
            <person name="Wu L."/>
            <person name="Ma J."/>
        </authorList>
    </citation>
    <scope>NUCLEOTIDE SEQUENCE [LARGE SCALE GENOMIC DNA]</scope>
    <source>
        <strain evidence="5">JCM 12165</strain>
    </source>
</reference>
<evidence type="ECO:0000313" key="5">
    <source>
        <dbReference type="Proteomes" id="UP001595896"/>
    </source>
</evidence>
<protein>
    <submittedName>
        <fullName evidence="4">Glycerate kinase</fullName>
    </submittedName>
</protein>
<evidence type="ECO:0000256" key="2">
    <source>
        <dbReference type="ARBA" id="ARBA00022679"/>
    </source>
</evidence>
<dbReference type="GO" id="GO:0016301">
    <property type="term" value="F:kinase activity"/>
    <property type="evidence" value="ECO:0007669"/>
    <property type="project" value="UniProtKB-KW"/>
</dbReference>
<dbReference type="Proteomes" id="UP001595896">
    <property type="component" value="Unassembled WGS sequence"/>
</dbReference>
<organism evidence="4 5">
    <name type="scientific">Bacillus daqingensis</name>
    <dbReference type="NCBI Taxonomy" id="872396"/>
    <lineage>
        <taxon>Bacteria</taxon>
        <taxon>Bacillati</taxon>
        <taxon>Bacillota</taxon>
        <taxon>Bacilli</taxon>
        <taxon>Bacillales</taxon>
        <taxon>Bacillaceae</taxon>
        <taxon>Bacillus</taxon>
    </lineage>
</organism>
<comment type="similarity">
    <text evidence="1">Belongs to the glycerate kinase type-1 family.</text>
</comment>
<comment type="caution">
    <text evidence="4">The sequence shown here is derived from an EMBL/GenBank/DDBJ whole genome shotgun (WGS) entry which is preliminary data.</text>
</comment>
<dbReference type="InterPro" id="IPR018193">
    <property type="entry name" value="Glyc_kinase_flavodox-like_fold"/>
</dbReference>
<evidence type="ECO:0000256" key="1">
    <source>
        <dbReference type="ARBA" id="ARBA00006284"/>
    </source>
</evidence>
<dbReference type="InterPro" id="IPR004381">
    <property type="entry name" value="Glycerate_kinase"/>
</dbReference>
<dbReference type="SUPFAM" id="SSF110738">
    <property type="entry name" value="Glycerate kinase I"/>
    <property type="match status" value="1"/>
</dbReference>
<keyword evidence="3 4" id="KW-0418">Kinase</keyword>
<accession>A0ABV9NU49</accession>
<gene>
    <name evidence="4" type="ORF">ACFO4L_10005</name>
</gene>
<dbReference type="Pfam" id="PF02595">
    <property type="entry name" value="Gly_kinase"/>
    <property type="match status" value="1"/>
</dbReference>
<dbReference type="PANTHER" id="PTHR21599">
    <property type="entry name" value="GLYCERATE KINASE"/>
    <property type="match status" value="1"/>
</dbReference>
<dbReference type="EMBL" id="JBHSGK010000011">
    <property type="protein sequence ID" value="MFC4736918.1"/>
    <property type="molecule type" value="Genomic_DNA"/>
</dbReference>
<proteinExistence type="inferred from homology"/>
<dbReference type="Gene3D" id="3.40.50.10350">
    <property type="entry name" value="Glycerate kinase, domain 1"/>
    <property type="match status" value="1"/>
</dbReference>
<keyword evidence="2" id="KW-0808">Transferase</keyword>
<dbReference type="Gene3D" id="3.90.1510.10">
    <property type="entry name" value="Glycerate kinase, domain 2"/>
    <property type="match status" value="1"/>
</dbReference>
<dbReference type="PANTHER" id="PTHR21599:SF0">
    <property type="entry name" value="GLYCERATE KINASE"/>
    <property type="match status" value="1"/>
</dbReference>
<dbReference type="RefSeq" id="WP_377909531.1">
    <property type="nucleotide sequence ID" value="NZ_JBHSGK010000011.1"/>
</dbReference>
<name>A0ABV9NU49_9BACI</name>
<keyword evidence="5" id="KW-1185">Reference proteome</keyword>
<sequence length="338" mass="35436">MNVIIAPDQFGAGMTSTDAALAAAKGLRNAADAEAVICPMADGHAGTSQALLYGKSYKEVHMTASDPHFRDRTARYFVDEDGHAYIDSEEILGLQLLEPNERQLLDTSSTGLGQMIAHAAGAASITIALGGTSSVDMGLGMLEALGAKIRGENGDLMRHLRTKDISGAASVQFPTRNLPPIRVLCTSFYPLTGIEGAVYRTGRQAGESDSVMEFLHQAVRSTVPLFPVPDAADRPGSGAGGGIGFALGCLGAELHEAVVYTAAVHQLADKLQHASLVITGESQDGMPEHTSHVVPYIQKLAQQADVPCADITISSDEPGDSRALIEQAASEAARQFLA</sequence>
<evidence type="ECO:0000313" key="4">
    <source>
        <dbReference type="EMBL" id="MFC4736918.1"/>
    </source>
</evidence>